<keyword evidence="1" id="KW-0812">Transmembrane</keyword>
<keyword evidence="1" id="KW-0472">Membrane</keyword>
<dbReference type="Proteomes" id="UP000295357">
    <property type="component" value="Unassembled WGS sequence"/>
</dbReference>
<sequence>MGAFWDSISGAGYDGTEDGGVGDVGANDSPQVIAARSDGSGGFWSGALQVATTLGTGYLAKRMDIDLYSRAQAAQPYPTLGSTQGPLFMGGAGVPRPGGVSLGQQRPPTLLNLNALMPFLLVGGVVWFVASKKG</sequence>
<proteinExistence type="predicted"/>
<feature type="transmembrane region" description="Helical" evidence="1">
    <location>
        <begin position="110"/>
        <end position="130"/>
    </location>
</feature>
<reference evidence="2 3" key="1">
    <citation type="submission" date="2019-03" db="EMBL/GenBank/DDBJ databases">
        <title>Genomic Encyclopedia of Type Strains, Phase IV (KMG-IV): sequencing the most valuable type-strain genomes for metagenomic binning, comparative biology and taxonomic classification.</title>
        <authorList>
            <person name="Goeker M."/>
        </authorList>
    </citation>
    <scope>NUCLEOTIDE SEQUENCE [LARGE SCALE GENOMIC DNA]</scope>
    <source>
        <strain evidence="2 3">DSM 25082</strain>
    </source>
</reference>
<gene>
    <name evidence="2" type="ORF">DFR39_104137</name>
</gene>
<evidence type="ECO:0000256" key="1">
    <source>
        <dbReference type="SAM" id="Phobius"/>
    </source>
</evidence>
<dbReference type="EMBL" id="SNXE01000004">
    <property type="protein sequence ID" value="TDP09576.1"/>
    <property type="molecule type" value="Genomic_DNA"/>
</dbReference>
<evidence type="ECO:0000313" key="2">
    <source>
        <dbReference type="EMBL" id="TDP09576.1"/>
    </source>
</evidence>
<keyword evidence="1" id="KW-1133">Transmembrane helix</keyword>
<keyword evidence="3" id="KW-1185">Reference proteome</keyword>
<comment type="caution">
    <text evidence="2">The sequence shown here is derived from an EMBL/GenBank/DDBJ whole genome shotgun (WGS) entry which is preliminary data.</text>
</comment>
<protein>
    <submittedName>
        <fullName evidence="2">Uncharacterized protein</fullName>
    </submittedName>
</protein>
<evidence type="ECO:0000313" key="3">
    <source>
        <dbReference type="Proteomes" id="UP000295357"/>
    </source>
</evidence>
<name>A0A4R6N3T6_9BURK</name>
<dbReference type="AlphaFoldDB" id="A0A4R6N3T6"/>
<dbReference type="RefSeq" id="WP_133603557.1">
    <property type="nucleotide sequence ID" value="NZ_JAUFPJ010000004.1"/>
</dbReference>
<accession>A0A4R6N3T6</accession>
<organism evidence="2 3">
    <name type="scientific">Roseateles asaccharophilus</name>
    <dbReference type="NCBI Taxonomy" id="582607"/>
    <lineage>
        <taxon>Bacteria</taxon>
        <taxon>Pseudomonadati</taxon>
        <taxon>Pseudomonadota</taxon>
        <taxon>Betaproteobacteria</taxon>
        <taxon>Burkholderiales</taxon>
        <taxon>Sphaerotilaceae</taxon>
        <taxon>Roseateles</taxon>
    </lineage>
</organism>
<dbReference type="OrthoDB" id="10014168at2"/>